<accession>A0A6G3Y161</accession>
<dbReference type="EMBL" id="JAAGMN010010591">
    <property type="protein sequence ID" value="NEE23809.1"/>
    <property type="molecule type" value="Genomic_DNA"/>
</dbReference>
<sequence>GAGLNWRQAMVLRAYAKYLRQAGSTFSQDYMESTLRNNVHTTRLLVSLFEARMSPGRQSAGTELTDGLLEELDGALDQVASLDEDR</sequence>
<dbReference type="PANTHER" id="PTHR43403">
    <property type="entry name" value="NAD-SPECIFIC GLUTAMATE DEHYDROGENASE"/>
    <property type="match status" value="1"/>
</dbReference>
<feature type="non-terminal residue" evidence="1">
    <location>
        <position position="86"/>
    </location>
</feature>
<feature type="non-terminal residue" evidence="1">
    <location>
        <position position="1"/>
    </location>
</feature>
<dbReference type="GO" id="GO:0004352">
    <property type="term" value="F:glutamate dehydrogenase (NAD+) activity"/>
    <property type="evidence" value="ECO:0007669"/>
    <property type="project" value="InterPro"/>
</dbReference>
<dbReference type="AlphaFoldDB" id="A0A6G3Y161"/>
<dbReference type="PANTHER" id="PTHR43403:SF1">
    <property type="entry name" value="NAD-SPECIFIC GLUTAMATE DEHYDROGENASE"/>
    <property type="match status" value="1"/>
</dbReference>
<reference evidence="1" key="1">
    <citation type="submission" date="2020-01" db="EMBL/GenBank/DDBJ databases">
        <title>Insect and environment-associated Actinomycetes.</title>
        <authorList>
            <person name="Currrie C."/>
            <person name="Chevrette M."/>
            <person name="Carlson C."/>
            <person name="Stubbendieck R."/>
            <person name="Wendt-Pienkowski E."/>
        </authorList>
    </citation>
    <scope>NUCLEOTIDE SEQUENCE</scope>
    <source>
        <strain evidence="1">SID7499</strain>
    </source>
</reference>
<protein>
    <submittedName>
        <fullName evidence="1">NAD-glutamate dehydrogenase</fullName>
    </submittedName>
</protein>
<organism evidence="1">
    <name type="scientific">Streptomyces sp. SID7499</name>
    <dbReference type="NCBI Taxonomy" id="2706086"/>
    <lineage>
        <taxon>Bacteria</taxon>
        <taxon>Bacillati</taxon>
        <taxon>Actinomycetota</taxon>
        <taxon>Actinomycetes</taxon>
        <taxon>Kitasatosporales</taxon>
        <taxon>Streptomycetaceae</taxon>
        <taxon>Streptomyces</taxon>
    </lineage>
</organism>
<dbReference type="InterPro" id="IPR007780">
    <property type="entry name" value="NAD_Glu_DH_bac"/>
</dbReference>
<comment type="caution">
    <text evidence="1">The sequence shown here is derived from an EMBL/GenBank/DDBJ whole genome shotgun (WGS) entry which is preliminary data.</text>
</comment>
<dbReference type="GO" id="GO:0004069">
    <property type="term" value="F:L-aspartate:2-oxoglutarate aminotransferase activity"/>
    <property type="evidence" value="ECO:0007669"/>
    <property type="project" value="InterPro"/>
</dbReference>
<dbReference type="GO" id="GO:0006538">
    <property type="term" value="P:L-glutamate catabolic process"/>
    <property type="evidence" value="ECO:0007669"/>
    <property type="project" value="InterPro"/>
</dbReference>
<gene>
    <name evidence="1" type="ORF">G3M58_97315</name>
</gene>
<dbReference type="InterPro" id="IPR049056">
    <property type="entry name" value="NAD_Glu_DH_HM3"/>
</dbReference>
<proteinExistence type="predicted"/>
<evidence type="ECO:0000313" key="1">
    <source>
        <dbReference type="EMBL" id="NEE23809.1"/>
    </source>
</evidence>
<name>A0A6G3Y161_9ACTN</name>
<dbReference type="Pfam" id="PF21078">
    <property type="entry name" value="GDH_HM3"/>
    <property type="match status" value="1"/>
</dbReference>